<dbReference type="GO" id="GO:0009055">
    <property type="term" value="F:electron transfer activity"/>
    <property type="evidence" value="ECO:0007669"/>
    <property type="project" value="InterPro"/>
</dbReference>
<evidence type="ECO:0000256" key="5">
    <source>
        <dbReference type="ARBA" id="ARBA00023002"/>
    </source>
</evidence>
<evidence type="ECO:0000256" key="3">
    <source>
        <dbReference type="ARBA" id="ARBA00022485"/>
    </source>
</evidence>
<dbReference type="KEGG" id="geo:Geob_3259"/>
<sequence>MSKGYMGRILWVDLSKGTFHTEHLDDALYEQFLGGYGLAAKVIFDRQKPRLSAFHPDNILAMMSGLLTNGRAIFNGRWMLAGKSPLTGTWGDANCGGDLAPAIKESGFDGIFFIGKSEKPVYLLIDGKKMELRDASALWGILDAVETENRLRAVHGDDFRAACIGAGGERRSLIAGVVNGKGRLAARSGLGALMGSKNLKAVCLRGDHQTGCHDEAAVWQHTTQFLTSLETDLNDFGKKMKQAGTAGTLTDSTTSGDSPLLNWQGVPADFPAEKANKIDLFSVTRYETRKYHCYGCPFGCGGLCMIPDEPLLKETHRPEYETICGFGAQLLNDNIESIFMVNELLNRAGIDTISCATTVNWAFEAYAKGILTQEDTDGLELTWGNHGALVALVQKIVAGEGIGAILANGVKKSAEHFGGEELAAPMHVHGQELPMHDSRSTSGGLDLGVGYETEPTPGRHTATFAGWDQYKHSDHPKNRLFDKFRLKSRYEKPVDDDHEKQGERLRGASCAEDIINGAGLCNFGFYLGPAPPLVEWLNATTGWRKTFDDYLLVGQRIKTVRHAFNIREGLEVAEIRMPERARGNPPLTTGPNAYSGNVLAWDDAKKDYYRAMGWDEITGRPLRETLRSLELPEVEKALYGE</sequence>
<dbReference type="InterPro" id="IPR013983">
    <property type="entry name" value="Ald_Fedxn_OxRdtase_N"/>
</dbReference>
<dbReference type="GO" id="GO:0016625">
    <property type="term" value="F:oxidoreductase activity, acting on the aldehyde or oxo group of donors, iron-sulfur protein as acceptor"/>
    <property type="evidence" value="ECO:0007669"/>
    <property type="project" value="InterPro"/>
</dbReference>
<dbReference type="GO" id="GO:0046872">
    <property type="term" value="F:metal ion binding"/>
    <property type="evidence" value="ECO:0007669"/>
    <property type="project" value="UniProtKB-KW"/>
</dbReference>
<comment type="cofactor">
    <cofactor evidence="1">
        <name>[4Fe-4S] cluster</name>
        <dbReference type="ChEBI" id="CHEBI:49883"/>
    </cofactor>
</comment>
<keyword evidence="5" id="KW-0560">Oxidoreductase</keyword>
<feature type="domain" description="Aldehyde ferredoxin oxidoreductase N-terminal" evidence="9">
    <location>
        <begin position="5"/>
        <end position="208"/>
    </location>
</feature>
<evidence type="ECO:0000256" key="2">
    <source>
        <dbReference type="ARBA" id="ARBA00011032"/>
    </source>
</evidence>
<dbReference type="SUPFAM" id="SSF56228">
    <property type="entry name" value="Aldehyde ferredoxin oxidoreductase, N-terminal domain"/>
    <property type="match status" value="1"/>
</dbReference>
<dbReference type="OrthoDB" id="9763894at2"/>
<dbReference type="EMBL" id="CP001390">
    <property type="protein sequence ID" value="ACM21602.1"/>
    <property type="molecule type" value="Genomic_DNA"/>
</dbReference>
<dbReference type="PANTHER" id="PTHR30038">
    <property type="entry name" value="ALDEHYDE FERREDOXIN OXIDOREDUCTASE"/>
    <property type="match status" value="1"/>
</dbReference>
<dbReference type="Pfam" id="PF02730">
    <property type="entry name" value="AFOR_N"/>
    <property type="match status" value="1"/>
</dbReference>
<dbReference type="InterPro" id="IPR001203">
    <property type="entry name" value="OxRdtase_Ald_Fedxn_C"/>
</dbReference>
<dbReference type="GO" id="GO:0051539">
    <property type="term" value="F:4 iron, 4 sulfur cluster binding"/>
    <property type="evidence" value="ECO:0007669"/>
    <property type="project" value="UniProtKB-KW"/>
</dbReference>
<dbReference type="STRING" id="316067.Geob_3259"/>
<reference evidence="10 11" key="1">
    <citation type="submission" date="2009-01" db="EMBL/GenBank/DDBJ databases">
        <title>Complete sequence of Geobacter sp. FRC-32.</title>
        <authorList>
            <consortium name="US DOE Joint Genome Institute"/>
            <person name="Lucas S."/>
            <person name="Copeland A."/>
            <person name="Lapidus A."/>
            <person name="Glavina del Rio T."/>
            <person name="Dalin E."/>
            <person name="Tice H."/>
            <person name="Bruce D."/>
            <person name="Goodwin L."/>
            <person name="Pitluck S."/>
            <person name="Saunders E."/>
            <person name="Brettin T."/>
            <person name="Detter J.C."/>
            <person name="Han C."/>
            <person name="Larimer F."/>
            <person name="Land M."/>
            <person name="Hauser L."/>
            <person name="Kyrpides N."/>
            <person name="Ovchinnikova G."/>
            <person name="Kostka J."/>
            <person name="Richardson P."/>
        </authorList>
    </citation>
    <scope>NUCLEOTIDE SEQUENCE [LARGE SCALE GENOMIC DNA]</scope>
    <source>
        <strain evidence="11">DSM 22248 / JCM 15807 / FRC-32</strain>
    </source>
</reference>
<keyword evidence="6" id="KW-0408">Iron</keyword>
<dbReference type="InterPro" id="IPR013985">
    <property type="entry name" value="Ald_Fedxn_OxRdtase_dom3"/>
</dbReference>
<accession>B9M4R8</accession>
<dbReference type="InterPro" id="IPR036021">
    <property type="entry name" value="Tungsten_al_ferr_oxy-like_C"/>
</dbReference>
<dbReference type="Gene3D" id="3.60.9.10">
    <property type="entry name" value="Aldehyde ferredoxin oxidoreductase, N-terminal domain"/>
    <property type="match status" value="1"/>
</dbReference>
<dbReference type="AlphaFoldDB" id="B9M4R8"/>
<evidence type="ECO:0000313" key="10">
    <source>
        <dbReference type="EMBL" id="ACM21602.1"/>
    </source>
</evidence>
<evidence type="ECO:0000256" key="7">
    <source>
        <dbReference type="ARBA" id="ARBA00023014"/>
    </source>
</evidence>
<evidence type="ECO:0000256" key="4">
    <source>
        <dbReference type="ARBA" id="ARBA00022723"/>
    </source>
</evidence>
<organism evidence="10 11">
    <name type="scientific">Geotalea daltonii (strain DSM 22248 / JCM 15807 / FRC-32)</name>
    <name type="common">Geobacter daltonii</name>
    <dbReference type="NCBI Taxonomy" id="316067"/>
    <lineage>
        <taxon>Bacteria</taxon>
        <taxon>Pseudomonadati</taxon>
        <taxon>Thermodesulfobacteriota</taxon>
        <taxon>Desulfuromonadia</taxon>
        <taxon>Geobacterales</taxon>
        <taxon>Geobacteraceae</taxon>
        <taxon>Geotalea</taxon>
    </lineage>
</organism>
<dbReference type="Gene3D" id="1.10.599.10">
    <property type="entry name" value="Aldehyde Ferredoxin Oxidoreductase Protein, subunit A, domain 3"/>
    <property type="match status" value="1"/>
</dbReference>
<dbReference type="Proteomes" id="UP000007721">
    <property type="component" value="Chromosome"/>
</dbReference>
<gene>
    <name evidence="10" type="ordered locus">Geob_3259</name>
</gene>
<dbReference type="InterPro" id="IPR051919">
    <property type="entry name" value="W-dependent_AOR"/>
</dbReference>
<dbReference type="SUPFAM" id="SSF48310">
    <property type="entry name" value="Aldehyde ferredoxin oxidoreductase, C-terminal domains"/>
    <property type="match status" value="1"/>
</dbReference>
<evidence type="ECO:0000259" key="9">
    <source>
        <dbReference type="SMART" id="SM00790"/>
    </source>
</evidence>
<dbReference type="Pfam" id="PF01314">
    <property type="entry name" value="AFOR_C"/>
    <property type="match status" value="1"/>
</dbReference>
<keyword evidence="7" id="KW-0411">Iron-sulfur</keyword>
<evidence type="ECO:0000256" key="8">
    <source>
        <dbReference type="ARBA" id="ARBA00049934"/>
    </source>
</evidence>
<keyword evidence="11" id="KW-1185">Reference proteome</keyword>
<dbReference type="eggNOG" id="COG2414">
    <property type="taxonomic scope" value="Bacteria"/>
</dbReference>
<dbReference type="RefSeq" id="WP_012648330.1">
    <property type="nucleotide sequence ID" value="NC_011979.1"/>
</dbReference>
<proteinExistence type="inferred from homology"/>
<evidence type="ECO:0000313" key="11">
    <source>
        <dbReference type="Proteomes" id="UP000007721"/>
    </source>
</evidence>
<name>B9M4R8_GEODF</name>
<dbReference type="Gene3D" id="1.10.569.10">
    <property type="entry name" value="Aldehyde Ferredoxin Oxidoreductase Protein, subunit A, domain 2"/>
    <property type="match status" value="1"/>
</dbReference>
<protein>
    <submittedName>
        <fullName evidence="10">Aldehyde:ferredoxin oxidoreductase, bis-(Molybdopterin)-oxotungsten-containing</fullName>
    </submittedName>
</protein>
<evidence type="ECO:0000256" key="6">
    <source>
        <dbReference type="ARBA" id="ARBA00023004"/>
    </source>
</evidence>
<comment type="cofactor">
    <cofactor evidence="8">
        <name>tungstopterin</name>
        <dbReference type="ChEBI" id="CHEBI:30402"/>
    </cofactor>
</comment>
<keyword evidence="4" id="KW-0479">Metal-binding</keyword>
<dbReference type="InterPro" id="IPR036503">
    <property type="entry name" value="Ald_Fedxn_OxRdtase_N_sf"/>
</dbReference>
<dbReference type="InterPro" id="IPR013984">
    <property type="entry name" value="Ald_Fedxn_OxRdtase_dom2"/>
</dbReference>
<keyword evidence="3" id="KW-0004">4Fe-4S</keyword>
<dbReference type="SMART" id="SM00790">
    <property type="entry name" value="AFOR_N"/>
    <property type="match status" value="1"/>
</dbReference>
<dbReference type="PANTHER" id="PTHR30038:SF7">
    <property type="entry name" value="TUNGSTEN-CONTAINING GLYCERALDEHYDE-3-PHOSPHATE:FERREDOXIN OXIDOREDUCTASE"/>
    <property type="match status" value="1"/>
</dbReference>
<dbReference type="HOGENOM" id="CLU_020364_1_0_7"/>
<evidence type="ECO:0000256" key="1">
    <source>
        <dbReference type="ARBA" id="ARBA00001966"/>
    </source>
</evidence>
<comment type="similarity">
    <text evidence="2">Belongs to the AOR/FOR family.</text>
</comment>